<dbReference type="Proteomes" id="UP001292094">
    <property type="component" value="Unassembled WGS sequence"/>
</dbReference>
<feature type="region of interest" description="Disordered" evidence="1">
    <location>
        <begin position="16"/>
        <end position="35"/>
    </location>
</feature>
<name>A0AAE1NU90_9EUCA</name>
<dbReference type="GO" id="GO:0003677">
    <property type="term" value="F:DNA binding"/>
    <property type="evidence" value="ECO:0007669"/>
    <property type="project" value="InterPro"/>
</dbReference>
<evidence type="ECO:0000256" key="1">
    <source>
        <dbReference type="SAM" id="MobiDB-lite"/>
    </source>
</evidence>
<dbReference type="Pfam" id="PF01498">
    <property type="entry name" value="HTH_Tnp_Tc3_2"/>
    <property type="match status" value="1"/>
</dbReference>
<feature type="compositionally biased region" description="Polar residues" evidence="1">
    <location>
        <begin position="74"/>
        <end position="83"/>
    </location>
</feature>
<evidence type="ECO:0000259" key="2">
    <source>
        <dbReference type="Pfam" id="PF01498"/>
    </source>
</evidence>
<protein>
    <recommendedName>
        <fullName evidence="2">Transposase Tc1-like domain-containing protein</fullName>
    </recommendedName>
</protein>
<evidence type="ECO:0000313" key="4">
    <source>
        <dbReference type="Proteomes" id="UP001292094"/>
    </source>
</evidence>
<organism evidence="3 4">
    <name type="scientific">Petrolisthes manimaculis</name>
    <dbReference type="NCBI Taxonomy" id="1843537"/>
    <lineage>
        <taxon>Eukaryota</taxon>
        <taxon>Metazoa</taxon>
        <taxon>Ecdysozoa</taxon>
        <taxon>Arthropoda</taxon>
        <taxon>Crustacea</taxon>
        <taxon>Multicrustacea</taxon>
        <taxon>Malacostraca</taxon>
        <taxon>Eumalacostraca</taxon>
        <taxon>Eucarida</taxon>
        <taxon>Decapoda</taxon>
        <taxon>Pleocyemata</taxon>
        <taxon>Anomura</taxon>
        <taxon>Galatheoidea</taxon>
        <taxon>Porcellanidae</taxon>
        <taxon>Petrolisthes</taxon>
    </lineage>
</organism>
<dbReference type="GO" id="GO:0015074">
    <property type="term" value="P:DNA integration"/>
    <property type="evidence" value="ECO:0007669"/>
    <property type="project" value="InterPro"/>
</dbReference>
<proteinExistence type="predicted"/>
<dbReference type="AlphaFoldDB" id="A0AAE1NU90"/>
<feature type="compositionally biased region" description="Low complexity" evidence="1">
    <location>
        <begin position="16"/>
        <end position="26"/>
    </location>
</feature>
<keyword evidence="4" id="KW-1185">Reference proteome</keyword>
<dbReference type="InterPro" id="IPR002492">
    <property type="entry name" value="Transposase_Tc1-like"/>
</dbReference>
<feature type="region of interest" description="Disordered" evidence="1">
    <location>
        <begin position="46"/>
        <end position="102"/>
    </location>
</feature>
<dbReference type="InterPro" id="IPR036397">
    <property type="entry name" value="RNaseH_sf"/>
</dbReference>
<reference evidence="3" key="1">
    <citation type="submission" date="2023-11" db="EMBL/GenBank/DDBJ databases">
        <title>Genome assemblies of two species of porcelain crab, Petrolisthes cinctipes and Petrolisthes manimaculis (Anomura: Porcellanidae).</title>
        <authorList>
            <person name="Angst P."/>
        </authorList>
    </citation>
    <scope>NUCLEOTIDE SEQUENCE</scope>
    <source>
        <strain evidence="3">PB745_02</strain>
        <tissue evidence="3">Gill</tissue>
    </source>
</reference>
<sequence length="321" mass="36317">MMMVMMTVCIASKTTTPVESTTTTTTIPSHHHHMPLSKPATAVLFQSSLSSPPPPPPPPLPHLPPATPVPRSPHLSTTTTPQHLINKPNRETTTQPLHHHNHHRYNHIHPSLQLDPTIKNISSLESVFISWLLQHTAFTNCYLVYDEVKSNGLEVSGAWWVVVVREDLTGLLLPLLREGTQVPVCDIVRRTGRNKATIYRLKAASRHLTPSSIPPAKPRPGRPQKTSKTTDGLLRREVLKTPNITAAELQRNHPNLLGNVAQRTIQHRLQKEFLLPCRCAAKKTRLTEKMRKARLAFARIYRHWTSEHWAKVMWSDESSFQ</sequence>
<dbReference type="Gene3D" id="3.30.420.10">
    <property type="entry name" value="Ribonuclease H-like superfamily/Ribonuclease H"/>
    <property type="match status" value="1"/>
</dbReference>
<dbReference type="GO" id="GO:0006313">
    <property type="term" value="P:DNA transposition"/>
    <property type="evidence" value="ECO:0007669"/>
    <property type="project" value="InterPro"/>
</dbReference>
<accession>A0AAE1NU90</accession>
<gene>
    <name evidence="3" type="ORF">Pmani_031248</name>
</gene>
<dbReference type="EMBL" id="JAWZYT010003901">
    <property type="protein sequence ID" value="KAK4296248.1"/>
    <property type="molecule type" value="Genomic_DNA"/>
</dbReference>
<feature type="compositionally biased region" description="Pro residues" evidence="1">
    <location>
        <begin position="51"/>
        <end position="71"/>
    </location>
</feature>
<evidence type="ECO:0000313" key="3">
    <source>
        <dbReference type="EMBL" id="KAK4296248.1"/>
    </source>
</evidence>
<feature type="region of interest" description="Disordered" evidence="1">
    <location>
        <begin position="206"/>
        <end position="230"/>
    </location>
</feature>
<comment type="caution">
    <text evidence="3">The sequence shown here is derived from an EMBL/GenBank/DDBJ whole genome shotgun (WGS) entry which is preliminary data.</text>
</comment>
<feature type="domain" description="Transposase Tc1-like" evidence="2">
    <location>
        <begin position="235"/>
        <end position="302"/>
    </location>
</feature>